<dbReference type="PANTHER" id="PTHR36453:SF1">
    <property type="entry name" value="RIGHT HANDED BETA HELIX DOMAIN-CONTAINING PROTEIN"/>
    <property type="match status" value="1"/>
</dbReference>
<dbReference type="AlphaFoldDB" id="A0A399D6C1"/>
<evidence type="ECO:0000259" key="3">
    <source>
        <dbReference type="Pfam" id="PF21231"/>
    </source>
</evidence>
<feature type="domain" description="GH141-like insertion" evidence="3">
    <location>
        <begin position="121"/>
        <end position="261"/>
    </location>
</feature>
<dbReference type="SUPFAM" id="SSF51126">
    <property type="entry name" value="Pectin lyase-like"/>
    <property type="match status" value="1"/>
</dbReference>
<feature type="domain" description="Right handed beta helix" evidence="2">
    <location>
        <begin position="432"/>
        <end position="563"/>
    </location>
</feature>
<dbReference type="SMART" id="SM00710">
    <property type="entry name" value="PbH1"/>
    <property type="match status" value="7"/>
</dbReference>
<proteinExistence type="predicted"/>
<evidence type="ECO:0000313" key="5">
    <source>
        <dbReference type="Proteomes" id="UP000266441"/>
    </source>
</evidence>
<gene>
    <name evidence="4" type="ORF">D1164_01025</name>
</gene>
<dbReference type="PANTHER" id="PTHR36453">
    <property type="entry name" value="SECRETED PROTEIN-RELATED"/>
    <property type="match status" value="1"/>
</dbReference>
<evidence type="ECO:0000256" key="1">
    <source>
        <dbReference type="SAM" id="SignalP"/>
    </source>
</evidence>
<dbReference type="EMBL" id="QWET01000001">
    <property type="protein sequence ID" value="RIH67046.1"/>
    <property type="molecule type" value="Genomic_DNA"/>
</dbReference>
<dbReference type="InterPro" id="IPR011050">
    <property type="entry name" value="Pectin_lyase_fold/virulence"/>
</dbReference>
<sequence>MKIFLKLFVIALLASFQVHSAEFYVSSKGLDDNPGTRSQPFATLKRARQAAEKVFQENRDENCTVWLAGGKYEIREPLTFEASGMKNQKGVLAFKAIPGEHPLISGGFEITGWHKQSDGTWRAKLPNVFKKEPAPRELFVGNQRGIRARFPNEGYLRVKQAGADRRTHFFFAEGDFPIPEKTSGTELVFLHDWSITRIPVKEINPAENKLTAVDSVGNKSLAFFNIDNWEPNPRYFLENAREFLDADYEWFYDSKGGEIYLILPEAVHPEEMEIVVPVSEGLIILEGEANNLVKNIRFEEIAFKHCAWQIPEKGYCGIQACHFDPIRERGNWVAVPAAVKAEWAENCVLARCSFGNLGGSGVWLGTGCRRCTISDSEFTDISGNGIMIGEGQGREVNGDTWWKTAPEQVALGNTVEGSTVTECGKQLFGAVGIWCGLTAETTIRNNNIFGLPYSGISIGWMWNPTPTPCRENVIEGNHIHHIMQVLSDGGGIYMLGLQPGSKILNNHIHDVSVNAGRAESNGMFLDEGTTDVVVANNLIYNIAKSPLRFHRATINLVKGNYLFCTDDNPPIRYNSTKEEDIKKVDNHIYSEQDQGFEEALREAVETWNEKH</sequence>
<dbReference type="Pfam" id="PF21231">
    <property type="entry name" value="GH141_M"/>
    <property type="match status" value="1"/>
</dbReference>
<dbReference type="InterPro" id="IPR048482">
    <property type="entry name" value="GH141_ins"/>
</dbReference>
<feature type="signal peptide" evidence="1">
    <location>
        <begin position="1"/>
        <end position="20"/>
    </location>
</feature>
<evidence type="ECO:0000313" key="4">
    <source>
        <dbReference type="EMBL" id="RIH67046.1"/>
    </source>
</evidence>
<dbReference type="Gene3D" id="2.160.20.10">
    <property type="entry name" value="Single-stranded right-handed beta-helix, Pectin lyase-like"/>
    <property type="match status" value="2"/>
</dbReference>
<dbReference type="Proteomes" id="UP000266441">
    <property type="component" value="Unassembled WGS sequence"/>
</dbReference>
<dbReference type="Pfam" id="PF13229">
    <property type="entry name" value="Beta_helix"/>
    <property type="match status" value="1"/>
</dbReference>
<organism evidence="4 5">
    <name type="scientific">Mariniphaga sediminis</name>
    <dbReference type="NCBI Taxonomy" id="1628158"/>
    <lineage>
        <taxon>Bacteria</taxon>
        <taxon>Pseudomonadati</taxon>
        <taxon>Bacteroidota</taxon>
        <taxon>Bacteroidia</taxon>
        <taxon>Marinilabiliales</taxon>
        <taxon>Prolixibacteraceae</taxon>
        <taxon>Mariniphaga</taxon>
    </lineage>
</organism>
<dbReference type="InterPro" id="IPR006626">
    <property type="entry name" value="PbH1"/>
</dbReference>
<keyword evidence="1" id="KW-0732">Signal</keyword>
<protein>
    <submittedName>
        <fullName evidence="4">Right-handed parallel beta-helix repeat-containing protein</fullName>
    </submittedName>
</protein>
<name>A0A399D6C1_9BACT</name>
<accession>A0A399D6C1</accession>
<feature type="chain" id="PRO_5017318664" evidence="1">
    <location>
        <begin position="21"/>
        <end position="611"/>
    </location>
</feature>
<dbReference type="InterPro" id="IPR039448">
    <property type="entry name" value="Beta_helix"/>
</dbReference>
<dbReference type="OrthoDB" id="9808066at2"/>
<comment type="caution">
    <text evidence="4">The sequence shown here is derived from an EMBL/GenBank/DDBJ whole genome shotgun (WGS) entry which is preliminary data.</text>
</comment>
<dbReference type="RefSeq" id="WP_119348072.1">
    <property type="nucleotide sequence ID" value="NZ_QWET01000001.1"/>
</dbReference>
<reference evidence="4 5" key="1">
    <citation type="journal article" date="2015" name="Int. J. Syst. Evol. Microbiol.">
        <title>Mariniphaga sediminis sp. nov., isolated from coastal sediment.</title>
        <authorList>
            <person name="Wang F.Q."/>
            <person name="Shen Q.Y."/>
            <person name="Chen G.J."/>
            <person name="Du Z.J."/>
        </authorList>
    </citation>
    <scope>NUCLEOTIDE SEQUENCE [LARGE SCALE GENOMIC DNA]</scope>
    <source>
        <strain evidence="4 5">SY21</strain>
    </source>
</reference>
<evidence type="ECO:0000259" key="2">
    <source>
        <dbReference type="Pfam" id="PF13229"/>
    </source>
</evidence>
<dbReference type="InterPro" id="IPR012334">
    <property type="entry name" value="Pectin_lyas_fold"/>
</dbReference>
<keyword evidence="5" id="KW-1185">Reference proteome</keyword>